<dbReference type="NCBIfam" id="NF000839">
    <property type="entry name" value="PRK00071.1-1"/>
    <property type="match status" value="1"/>
</dbReference>
<dbReference type="NCBIfam" id="NF000840">
    <property type="entry name" value="PRK00071.1-3"/>
    <property type="match status" value="1"/>
</dbReference>
<keyword evidence="4 11" id="KW-0662">Pyridine nucleotide biosynthesis</keyword>
<dbReference type="NCBIfam" id="TIGR00125">
    <property type="entry name" value="cyt_tran_rel"/>
    <property type="match status" value="1"/>
</dbReference>
<dbReference type="KEGG" id="hna:Hneap_1740"/>
<feature type="domain" description="Cytidyltransferase-like" evidence="12">
    <location>
        <begin position="20"/>
        <end position="194"/>
    </location>
</feature>
<name>D0L1J0_HALNC</name>
<dbReference type="PANTHER" id="PTHR39321:SF3">
    <property type="entry name" value="PHOSPHOPANTETHEINE ADENYLYLTRANSFERASE"/>
    <property type="match status" value="1"/>
</dbReference>
<dbReference type="SUPFAM" id="SSF52374">
    <property type="entry name" value="Nucleotidylyl transferase"/>
    <property type="match status" value="1"/>
</dbReference>
<dbReference type="eggNOG" id="COG1057">
    <property type="taxonomic scope" value="Bacteria"/>
</dbReference>
<keyword evidence="7 11" id="KW-0547">Nucleotide-binding</keyword>
<evidence type="ECO:0000256" key="10">
    <source>
        <dbReference type="ARBA" id="ARBA00048721"/>
    </source>
</evidence>
<dbReference type="OrthoDB" id="5295945at2"/>
<dbReference type="GO" id="GO:0005524">
    <property type="term" value="F:ATP binding"/>
    <property type="evidence" value="ECO:0007669"/>
    <property type="project" value="UniProtKB-KW"/>
</dbReference>
<organism evidence="13 14">
    <name type="scientific">Halothiobacillus neapolitanus (strain ATCC 23641 / DSM 15147 / CIP 104769 / NCIMB 8539 / c2)</name>
    <name type="common">Thiobacillus neapolitanus</name>
    <dbReference type="NCBI Taxonomy" id="555778"/>
    <lineage>
        <taxon>Bacteria</taxon>
        <taxon>Pseudomonadati</taxon>
        <taxon>Pseudomonadota</taxon>
        <taxon>Gammaproteobacteria</taxon>
        <taxon>Chromatiales</taxon>
        <taxon>Halothiobacillaceae</taxon>
        <taxon>Halothiobacillus</taxon>
    </lineage>
</organism>
<evidence type="ECO:0000256" key="2">
    <source>
        <dbReference type="ARBA" id="ARBA00005019"/>
    </source>
</evidence>
<evidence type="ECO:0000256" key="11">
    <source>
        <dbReference type="HAMAP-Rule" id="MF_00244"/>
    </source>
</evidence>
<dbReference type="UniPathway" id="UPA00253">
    <property type="reaction ID" value="UER00332"/>
</dbReference>
<keyword evidence="6 11" id="KW-0548">Nucleotidyltransferase</keyword>
<evidence type="ECO:0000256" key="3">
    <source>
        <dbReference type="ARBA" id="ARBA00009014"/>
    </source>
</evidence>
<comment type="similarity">
    <text evidence="3 11">Belongs to the NadD family.</text>
</comment>
<comment type="pathway">
    <text evidence="2 11">Cofactor biosynthesis; NAD(+) biosynthesis; deamido-NAD(+) from nicotinate D-ribonucleotide: step 1/1.</text>
</comment>
<dbReference type="STRING" id="555778.Hneap_1740"/>
<evidence type="ECO:0000256" key="5">
    <source>
        <dbReference type="ARBA" id="ARBA00022679"/>
    </source>
</evidence>
<evidence type="ECO:0000256" key="9">
    <source>
        <dbReference type="ARBA" id="ARBA00023027"/>
    </source>
</evidence>
<keyword evidence="14" id="KW-1185">Reference proteome</keyword>
<evidence type="ECO:0000256" key="6">
    <source>
        <dbReference type="ARBA" id="ARBA00022695"/>
    </source>
</evidence>
<proteinExistence type="inferred from homology"/>
<protein>
    <recommendedName>
        <fullName evidence="11">Probable nicotinate-nucleotide adenylyltransferase</fullName>
        <ecNumber evidence="11">2.7.7.18</ecNumber>
    </recommendedName>
    <alternativeName>
        <fullName evidence="11">Deamido-NAD(+) diphosphorylase</fullName>
    </alternativeName>
    <alternativeName>
        <fullName evidence="11">Deamido-NAD(+) pyrophosphorylase</fullName>
    </alternativeName>
    <alternativeName>
        <fullName evidence="11">Nicotinate mononucleotide adenylyltransferase</fullName>
        <shortName evidence="11">NaMN adenylyltransferase</shortName>
    </alternativeName>
</protein>
<evidence type="ECO:0000313" key="13">
    <source>
        <dbReference type="EMBL" id="ACX96563.1"/>
    </source>
</evidence>
<comment type="function">
    <text evidence="1 11">Catalyzes the reversible adenylation of nicotinate mononucleotide (NaMN) to nicotinic acid adenine dinucleotide (NaAD).</text>
</comment>
<dbReference type="PANTHER" id="PTHR39321">
    <property type="entry name" value="NICOTINATE-NUCLEOTIDE ADENYLYLTRANSFERASE-RELATED"/>
    <property type="match status" value="1"/>
</dbReference>
<gene>
    <name evidence="11" type="primary">nadD</name>
    <name evidence="13" type="ordered locus">Hneap_1740</name>
</gene>
<dbReference type="GO" id="GO:0009435">
    <property type="term" value="P:NAD+ biosynthetic process"/>
    <property type="evidence" value="ECO:0007669"/>
    <property type="project" value="UniProtKB-UniRule"/>
</dbReference>
<evidence type="ECO:0000256" key="8">
    <source>
        <dbReference type="ARBA" id="ARBA00022840"/>
    </source>
</evidence>
<dbReference type="CDD" id="cd02165">
    <property type="entry name" value="NMNAT"/>
    <property type="match status" value="1"/>
</dbReference>
<evidence type="ECO:0000256" key="1">
    <source>
        <dbReference type="ARBA" id="ARBA00002324"/>
    </source>
</evidence>
<dbReference type="InterPro" id="IPR014729">
    <property type="entry name" value="Rossmann-like_a/b/a_fold"/>
</dbReference>
<evidence type="ECO:0000256" key="4">
    <source>
        <dbReference type="ARBA" id="ARBA00022642"/>
    </source>
</evidence>
<keyword evidence="9 11" id="KW-0520">NAD</keyword>
<dbReference type="Gene3D" id="3.40.50.620">
    <property type="entry name" value="HUPs"/>
    <property type="match status" value="1"/>
</dbReference>
<evidence type="ECO:0000259" key="12">
    <source>
        <dbReference type="Pfam" id="PF01467"/>
    </source>
</evidence>
<dbReference type="HOGENOM" id="CLU_069765_0_0_6"/>
<dbReference type="EC" id="2.7.7.18" evidence="11"/>
<sequence>MVISVADAPVNHVKAPLLGILGGTFDPIHLGHLRLAEEVREALDLAAVHFVPSAVPPHRPQPSLGPQQRLALVQAAIADHPGFIADGRELERAGVSYTVDTLKSFAAEFPEHHRVLILGMDAFNGLPQWHRWQELFDWAHIAVANRPGAAATGEVAALLAERRLQPEQLARQRAGGVVALEITRLDISATAIRAALDAGRSVRYLVPDCLLNPLQAYYSDLDSGLNTH</sequence>
<dbReference type="Proteomes" id="UP000009102">
    <property type="component" value="Chromosome"/>
</dbReference>
<keyword evidence="5 11" id="KW-0808">Transferase</keyword>
<evidence type="ECO:0000313" key="14">
    <source>
        <dbReference type="Proteomes" id="UP000009102"/>
    </source>
</evidence>
<dbReference type="InterPro" id="IPR005248">
    <property type="entry name" value="NadD/NMNAT"/>
</dbReference>
<dbReference type="EMBL" id="CP001801">
    <property type="protein sequence ID" value="ACX96563.1"/>
    <property type="molecule type" value="Genomic_DNA"/>
</dbReference>
<dbReference type="NCBIfam" id="TIGR00482">
    <property type="entry name" value="nicotinate (nicotinamide) nucleotide adenylyltransferase"/>
    <property type="match status" value="1"/>
</dbReference>
<accession>D0L1J0</accession>
<evidence type="ECO:0000256" key="7">
    <source>
        <dbReference type="ARBA" id="ARBA00022741"/>
    </source>
</evidence>
<dbReference type="HAMAP" id="MF_00244">
    <property type="entry name" value="NaMN_adenylyltr"/>
    <property type="match status" value="1"/>
</dbReference>
<reference evidence="13 14" key="1">
    <citation type="submission" date="2009-10" db="EMBL/GenBank/DDBJ databases">
        <title>Complete sequence of Halothiobacillus neapolitanus c2.</title>
        <authorList>
            <consortium name="US DOE Joint Genome Institute"/>
            <person name="Lucas S."/>
            <person name="Copeland A."/>
            <person name="Lapidus A."/>
            <person name="Glavina del Rio T."/>
            <person name="Tice H."/>
            <person name="Bruce D."/>
            <person name="Goodwin L."/>
            <person name="Pitluck S."/>
            <person name="Davenport K."/>
            <person name="Brettin T."/>
            <person name="Detter J.C."/>
            <person name="Han C."/>
            <person name="Tapia R."/>
            <person name="Larimer F."/>
            <person name="Land M."/>
            <person name="Hauser L."/>
            <person name="Kyrpides N."/>
            <person name="Mikhailova N."/>
            <person name="Kerfeld C."/>
            <person name="Cannon G."/>
            <person name="Heinhort S."/>
        </authorList>
    </citation>
    <scope>NUCLEOTIDE SEQUENCE [LARGE SCALE GENOMIC DNA]</scope>
    <source>
        <strain evidence="14">ATCC 23641 / c2</strain>
    </source>
</reference>
<dbReference type="Pfam" id="PF01467">
    <property type="entry name" value="CTP_transf_like"/>
    <property type="match status" value="1"/>
</dbReference>
<dbReference type="InterPro" id="IPR004821">
    <property type="entry name" value="Cyt_trans-like"/>
</dbReference>
<comment type="catalytic activity">
    <reaction evidence="10 11">
        <text>nicotinate beta-D-ribonucleotide + ATP + H(+) = deamido-NAD(+) + diphosphate</text>
        <dbReference type="Rhea" id="RHEA:22860"/>
        <dbReference type="ChEBI" id="CHEBI:15378"/>
        <dbReference type="ChEBI" id="CHEBI:30616"/>
        <dbReference type="ChEBI" id="CHEBI:33019"/>
        <dbReference type="ChEBI" id="CHEBI:57502"/>
        <dbReference type="ChEBI" id="CHEBI:58437"/>
        <dbReference type="EC" id="2.7.7.18"/>
    </reaction>
</comment>
<dbReference type="AlphaFoldDB" id="D0L1J0"/>
<dbReference type="GO" id="GO:0004515">
    <property type="term" value="F:nicotinate-nucleotide adenylyltransferase activity"/>
    <property type="evidence" value="ECO:0007669"/>
    <property type="project" value="UniProtKB-UniRule"/>
</dbReference>
<keyword evidence="8 11" id="KW-0067">ATP-binding</keyword>